<accession>A0A6J5NIU9</accession>
<sequence length="85" mass="9726">MARLKIVRTDGSIVEGEITPAVEYFFEQQTKMGFHKAFREEEKQSHVYLLAHEVVRRSGETVKPFGVEFIETLKSVEVLDSDPLA</sequence>
<gene>
    <name evidence="1" type="ORF">UFOVP709_17</name>
    <name evidence="2" type="ORF">UFOVP737_5</name>
</gene>
<dbReference type="EMBL" id="LR796669">
    <property type="protein sequence ID" value="CAB4158642.1"/>
    <property type="molecule type" value="Genomic_DNA"/>
</dbReference>
<proteinExistence type="predicted"/>
<reference evidence="1" key="1">
    <citation type="submission" date="2020-04" db="EMBL/GenBank/DDBJ databases">
        <authorList>
            <person name="Chiriac C."/>
            <person name="Salcher M."/>
            <person name="Ghai R."/>
            <person name="Kavagutti S V."/>
        </authorList>
    </citation>
    <scope>NUCLEOTIDE SEQUENCE</scope>
</reference>
<evidence type="ECO:0000313" key="2">
    <source>
        <dbReference type="EMBL" id="CAB5223770.1"/>
    </source>
</evidence>
<name>A0A6J5NIU9_9CAUD</name>
<protein>
    <submittedName>
        <fullName evidence="1">Uncharacterized protein</fullName>
    </submittedName>
</protein>
<organism evidence="1">
    <name type="scientific">uncultured Caudovirales phage</name>
    <dbReference type="NCBI Taxonomy" id="2100421"/>
    <lineage>
        <taxon>Viruses</taxon>
        <taxon>Duplodnaviria</taxon>
        <taxon>Heunggongvirae</taxon>
        <taxon>Uroviricota</taxon>
        <taxon>Caudoviricetes</taxon>
        <taxon>Peduoviridae</taxon>
        <taxon>Maltschvirus</taxon>
        <taxon>Maltschvirus maltsch</taxon>
    </lineage>
</organism>
<dbReference type="EMBL" id="LR798329">
    <property type="protein sequence ID" value="CAB5223770.1"/>
    <property type="molecule type" value="Genomic_DNA"/>
</dbReference>
<evidence type="ECO:0000313" key="1">
    <source>
        <dbReference type="EMBL" id="CAB4158642.1"/>
    </source>
</evidence>